<dbReference type="RefSeq" id="WP_176786156.1">
    <property type="nucleotide sequence ID" value="NZ_FNCP01000013.1"/>
</dbReference>
<accession>A0A1G8CI08</accession>
<dbReference type="EMBL" id="FNCP01000013">
    <property type="protein sequence ID" value="SDH45009.1"/>
    <property type="molecule type" value="Genomic_DNA"/>
</dbReference>
<dbReference type="Proteomes" id="UP000198656">
    <property type="component" value="Unassembled WGS sequence"/>
</dbReference>
<organism evidence="1 2">
    <name type="scientific">Desulfosporosinus hippei DSM 8344</name>
    <dbReference type="NCBI Taxonomy" id="1121419"/>
    <lineage>
        <taxon>Bacteria</taxon>
        <taxon>Bacillati</taxon>
        <taxon>Bacillota</taxon>
        <taxon>Clostridia</taxon>
        <taxon>Eubacteriales</taxon>
        <taxon>Desulfitobacteriaceae</taxon>
        <taxon>Desulfosporosinus</taxon>
    </lineage>
</organism>
<gene>
    <name evidence="1" type="ORF">SAMN05443529_113105</name>
</gene>
<evidence type="ECO:0000313" key="2">
    <source>
        <dbReference type="Proteomes" id="UP000198656"/>
    </source>
</evidence>
<proteinExistence type="predicted"/>
<evidence type="ECO:0000313" key="1">
    <source>
        <dbReference type="EMBL" id="SDH45009.1"/>
    </source>
</evidence>
<keyword evidence="2" id="KW-1185">Reference proteome</keyword>
<sequence length="54" mass="6798">MSLYWEVTEDYLLQIEKLDKSDPEYTFKVMMLHQEMEEYVKENMHCRGSYHRYE</sequence>
<protein>
    <submittedName>
        <fullName evidence="1">Uncharacterized protein</fullName>
    </submittedName>
</protein>
<dbReference type="AlphaFoldDB" id="A0A1G8CI08"/>
<reference evidence="2" key="1">
    <citation type="submission" date="2016-10" db="EMBL/GenBank/DDBJ databases">
        <authorList>
            <person name="Varghese N."/>
            <person name="Submissions S."/>
        </authorList>
    </citation>
    <scope>NUCLEOTIDE SEQUENCE [LARGE SCALE GENOMIC DNA]</scope>
    <source>
        <strain evidence="2">DSM 8344</strain>
    </source>
</reference>
<name>A0A1G8CI08_9FIRM</name>